<dbReference type="EMBL" id="BLLF01001326">
    <property type="protein sequence ID" value="GFH18602.1"/>
    <property type="molecule type" value="Genomic_DNA"/>
</dbReference>
<accession>A0A699ZRM7</accession>
<name>A0A699ZRM7_HAELA</name>
<keyword evidence="2" id="KW-1185">Reference proteome</keyword>
<evidence type="ECO:0000313" key="2">
    <source>
        <dbReference type="Proteomes" id="UP000485058"/>
    </source>
</evidence>
<sequence>MMQTSTRPLMGAQSSCNAYGVDLRITAGAGDLEEVAAIESQKRWGTRKQLVLFFGNAGIGTRGGWEAKAVLQACRKVVERANSGKPTD</sequence>
<feature type="non-terminal residue" evidence="1">
    <location>
        <position position="1"/>
    </location>
</feature>
<organism evidence="1 2">
    <name type="scientific">Haematococcus lacustris</name>
    <name type="common">Green alga</name>
    <name type="synonym">Haematococcus pluvialis</name>
    <dbReference type="NCBI Taxonomy" id="44745"/>
    <lineage>
        <taxon>Eukaryota</taxon>
        <taxon>Viridiplantae</taxon>
        <taxon>Chlorophyta</taxon>
        <taxon>core chlorophytes</taxon>
        <taxon>Chlorophyceae</taxon>
        <taxon>CS clade</taxon>
        <taxon>Chlamydomonadales</taxon>
        <taxon>Haematococcaceae</taxon>
        <taxon>Haematococcus</taxon>
    </lineage>
</organism>
<reference evidence="1 2" key="1">
    <citation type="submission" date="2020-02" db="EMBL/GenBank/DDBJ databases">
        <title>Draft genome sequence of Haematococcus lacustris strain NIES-144.</title>
        <authorList>
            <person name="Morimoto D."/>
            <person name="Nakagawa S."/>
            <person name="Yoshida T."/>
            <person name="Sawayama S."/>
        </authorList>
    </citation>
    <scope>NUCLEOTIDE SEQUENCE [LARGE SCALE GENOMIC DNA]</scope>
    <source>
        <strain evidence="1 2">NIES-144</strain>
    </source>
</reference>
<protein>
    <submittedName>
        <fullName evidence="1">Uncharacterized protein</fullName>
    </submittedName>
</protein>
<dbReference type="AlphaFoldDB" id="A0A699ZRM7"/>
<comment type="caution">
    <text evidence="1">The sequence shown here is derived from an EMBL/GenBank/DDBJ whole genome shotgun (WGS) entry which is preliminary data.</text>
</comment>
<feature type="non-terminal residue" evidence="1">
    <location>
        <position position="88"/>
    </location>
</feature>
<gene>
    <name evidence="1" type="ORF">HaLaN_15434</name>
</gene>
<dbReference type="Proteomes" id="UP000485058">
    <property type="component" value="Unassembled WGS sequence"/>
</dbReference>
<evidence type="ECO:0000313" key="1">
    <source>
        <dbReference type="EMBL" id="GFH18602.1"/>
    </source>
</evidence>
<proteinExistence type="predicted"/>